<reference evidence="5 6" key="1">
    <citation type="submission" date="2017-04" db="EMBL/GenBank/DDBJ databases">
        <title>Unexpected and diverse lifestyles within the genus Limnohabitans.</title>
        <authorList>
            <person name="Kasalicky V."/>
            <person name="Mehrshad M."/>
            <person name="Andrei S.-A."/>
            <person name="Salcher M."/>
            <person name="Kratochvilova H."/>
            <person name="Simek K."/>
            <person name="Ghai R."/>
        </authorList>
    </citation>
    <scope>NUCLEOTIDE SEQUENCE [LARGE SCALE GENOMIC DNA]</scope>
    <source>
        <strain evidence="5 6">MWH-C5</strain>
    </source>
</reference>
<organism evidence="5 6">
    <name type="scientific">Limnohabitans curvus</name>
    <dbReference type="NCBI Taxonomy" id="323423"/>
    <lineage>
        <taxon>Bacteria</taxon>
        <taxon>Pseudomonadati</taxon>
        <taxon>Pseudomonadota</taxon>
        <taxon>Betaproteobacteria</taxon>
        <taxon>Burkholderiales</taxon>
        <taxon>Comamonadaceae</taxon>
        <taxon>Limnohabitans</taxon>
    </lineage>
</organism>
<dbReference type="PANTHER" id="PTHR44688:SF16">
    <property type="entry name" value="DNA-BINDING TRANSCRIPTIONAL ACTIVATOR DEVR_DOSR"/>
    <property type="match status" value="1"/>
</dbReference>
<dbReference type="PRINTS" id="PR00038">
    <property type="entry name" value="HTHLUXR"/>
</dbReference>
<feature type="domain" description="HTH luxR-type" evidence="4">
    <location>
        <begin position="145"/>
        <end position="210"/>
    </location>
</feature>
<dbReference type="GO" id="GO:0003677">
    <property type="term" value="F:DNA binding"/>
    <property type="evidence" value="ECO:0007669"/>
    <property type="project" value="UniProtKB-KW"/>
</dbReference>
<dbReference type="PANTHER" id="PTHR44688">
    <property type="entry name" value="DNA-BINDING TRANSCRIPTIONAL ACTIVATOR DEVR_DOSR"/>
    <property type="match status" value="1"/>
</dbReference>
<dbReference type="SMART" id="SM00421">
    <property type="entry name" value="HTH_LUXR"/>
    <property type="match status" value="1"/>
</dbReference>
<dbReference type="PROSITE" id="PS00622">
    <property type="entry name" value="HTH_LUXR_1"/>
    <property type="match status" value="1"/>
</dbReference>
<proteinExistence type="predicted"/>
<evidence type="ECO:0000256" key="2">
    <source>
        <dbReference type="ARBA" id="ARBA00023125"/>
    </source>
</evidence>
<dbReference type="RefSeq" id="WP_108358754.1">
    <property type="nucleotide sequence ID" value="NZ_NESP01000001.1"/>
</dbReference>
<dbReference type="SUPFAM" id="SSF52172">
    <property type="entry name" value="CheY-like"/>
    <property type="match status" value="1"/>
</dbReference>
<dbReference type="GO" id="GO:0006355">
    <property type="term" value="P:regulation of DNA-templated transcription"/>
    <property type="evidence" value="ECO:0007669"/>
    <property type="project" value="InterPro"/>
</dbReference>
<keyword evidence="1" id="KW-0805">Transcription regulation</keyword>
<protein>
    <recommendedName>
        <fullName evidence="4">HTH luxR-type domain-containing protein</fullName>
    </recommendedName>
</protein>
<accession>A0A315EK04</accession>
<dbReference type="EMBL" id="NESP01000001">
    <property type="protein sequence ID" value="PUE58226.1"/>
    <property type="molecule type" value="Genomic_DNA"/>
</dbReference>
<dbReference type="Proteomes" id="UP000251341">
    <property type="component" value="Unassembled WGS sequence"/>
</dbReference>
<dbReference type="PROSITE" id="PS50043">
    <property type="entry name" value="HTH_LUXR_2"/>
    <property type="match status" value="1"/>
</dbReference>
<evidence type="ECO:0000256" key="3">
    <source>
        <dbReference type="ARBA" id="ARBA00023163"/>
    </source>
</evidence>
<dbReference type="InterPro" id="IPR011006">
    <property type="entry name" value="CheY-like_superfamily"/>
</dbReference>
<keyword evidence="6" id="KW-1185">Reference proteome</keyword>
<gene>
    <name evidence="5" type="ORF">B9Z44_00555</name>
</gene>
<name>A0A315EK04_9BURK</name>
<dbReference type="Pfam" id="PF00196">
    <property type="entry name" value="GerE"/>
    <property type="match status" value="1"/>
</dbReference>
<evidence type="ECO:0000313" key="5">
    <source>
        <dbReference type="EMBL" id="PUE58226.1"/>
    </source>
</evidence>
<keyword evidence="2" id="KW-0238">DNA-binding</keyword>
<comment type="caution">
    <text evidence="5">The sequence shown here is derived from an EMBL/GenBank/DDBJ whole genome shotgun (WGS) entry which is preliminary data.</text>
</comment>
<dbReference type="CDD" id="cd06170">
    <property type="entry name" value="LuxR_C_like"/>
    <property type="match status" value="1"/>
</dbReference>
<evidence type="ECO:0000259" key="4">
    <source>
        <dbReference type="PROSITE" id="PS50043"/>
    </source>
</evidence>
<dbReference type="InterPro" id="IPR016032">
    <property type="entry name" value="Sig_transdc_resp-reg_C-effctor"/>
</dbReference>
<sequence length="214" mass="23326">MPIRVFVAYNQKVIAEGVAAMLRTNSDIEVVGVCDSHNFDLSQLETLMPDVTVIGSSAVDKDGNGLYALIASHALTNHFVVISSGISRLSISDALKAGAKAHISMNSEVTDLMAAIRLAAVGSCYLCEKSMHELTRDVEAPMSQAIAVRRELGHRETQVLRLVAVGRSSKEIARNLDISPSTVEVHRRNIMRKLGLHKVADLTRFAIRHQMVVV</sequence>
<keyword evidence="3" id="KW-0804">Transcription</keyword>
<evidence type="ECO:0000256" key="1">
    <source>
        <dbReference type="ARBA" id="ARBA00023015"/>
    </source>
</evidence>
<evidence type="ECO:0000313" key="6">
    <source>
        <dbReference type="Proteomes" id="UP000251341"/>
    </source>
</evidence>
<dbReference type="AlphaFoldDB" id="A0A315EK04"/>
<dbReference type="SUPFAM" id="SSF46894">
    <property type="entry name" value="C-terminal effector domain of the bipartite response regulators"/>
    <property type="match status" value="1"/>
</dbReference>
<dbReference type="Gene3D" id="3.40.50.2300">
    <property type="match status" value="1"/>
</dbReference>
<dbReference type="InterPro" id="IPR000792">
    <property type="entry name" value="Tscrpt_reg_LuxR_C"/>
</dbReference>